<dbReference type="InterPro" id="IPR018389">
    <property type="entry name" value="DctP_fam"/>
</dbReference>
<reference evidence="5" key="1">
    <citation type="submission" date="2021-11" db="EMBL/GenBank/DDBJ databases">
        <title>Halomonas sp., isolated from a coastal aquaculture zone in Dongshan Bay.</title>
        <authorList>
            <person name="Lin W."/>
        </authorList>
    </citation>
    <scope>NUCLEOTIDE SEQUENCE</scope>
    <source>
        <strain evidence="5">Yzlin-01</strain>
    </source>
</reference>
<dbReference type="PIRSF" id="PIRSF006470">
    <property type="entry name" value="DctB"/>
    <property type="match status" value="1"/>
</dbReference>
<dbReference type="EMBL" id="JAJISC010000002">
    <property type="protein sequence ID" value="MCS2608499.1"/>
    <property type="molecule type" value="Genomic_DNA"/>
</dbReference>
<gene>
    <name evidence="5" type="ORF">LLY24_04095</name>
</gene>
<dbReference type="InterPro" id="IPR004682">
    <property type="entry name" value="TRAP_DctP"/>
</dbReference>
<evidence type="ECO:0000313" key="5">
    <source>
        <dbReference type="EMBL" id="MCS2608499.1"/>
    </source>
</evidence>
<evidence type="ECO:0000256" key="1">
    <source>
        <dbReference type="ARBA" id="ARBA00009023"/>
    </source>
</evidence>
<proteinExistence type="inferred from homology"/>
<dbReference type="RefSeq" id="WP_259035522.1">
    <property type="nucleotide sequence ID" value="NZ_JAJISC010000002.1"/>
</dbReference>
<dbReference type="InterPro" id="IPR038404">
    <property type="entry name" value="TRAP_DctP_sf"/>
</dbReference>
<comment type="caution">
    <text evidence="5">The sequence shown here is derived from an EMBL/GenBank/DDBJ whole genome shotgun (WGS) entry which is preliminary data.</text>
</comment>
<feature type="chain" id="PRO_5045801094" evidence="4">
    <location>
        <begin position="24"/>
        <end position="329"/>
    </location>
</feature>
<keyword evidence="2" id="KW-0813">Transport</keyword>
<evidence type="ECO:0000313" key="6">
    <source>
        <dbReference type="Proteomes" id="UP001165542"/>
    </source>
</evidence>
<organism evidence="5 6">
    <name type="scientific">Halomonas dongshanensis</name>
    <dbReference type="NCBI Taxonomy" id="2890835"/>
    <lineage>
        <taxon>Bacteria</taxon>
        <taxon>Pseudomonadati</taxon>
        <taxon>Pseudomonadota</taxon>
        <taxon>Gammaproteobacteria</taxon>
        <taxon>Oceanospirillales</taxon>
        <taxon>Halomonadaceae</taxon>
        <taxon>Halomonas</taxon>
    </lineage>
</organism>
<dbReference type="Pfam" id="PF03480">
    <property type="entry name" value="DctP"/>
    <property type="match status" value="1"/>
</dbReference>
<dbReference type="CDD" id="cd13603">
    <property type="entry name" value="PBP2_TRAP_Siap_TeaA_like"/>
    <property type="match status" value="1"/>
</dbReference>
<comment type="similarity">
    <text evidence="1">Belongs to the bacterial solute-binding protein 7 family.</text>
</comment>
<feature type="signal peptide" evidence="4">
    <location>
        <begin position="1"/>
        <end position="23"/>
    </location>
</feature>
<dbReference type="NCBIfam" id="TIGR00787">
    <property type="entry name" value="dctP"/>
    <property type="match status" value="1"/>
</dbReference>
<protein>
    <submittedName>
        <fullName evidence="5">TRAP transporter substrate-binding protein</fullName>
    </submittedName>
</protein>
<dbReference type="PANTHER" id="PTHR33376">
    <property type="match status" value="1"/>
</dbReference>
<keyword evidence="6" id="KW-1185">Reference proteome</keyword>
<dbReference type="Gene3D" id="3.40.190.170">
    <property type="entry name" value="Bacterial extracellular solute-binding protein, family 7"/>
    <property type="match status" value="1"/>
</dbReference>
<dbReference type="PANTHER" id="PTHR33376:SF7">
    <property type="entry name" value="C4-DICARBOXYLATE-BINDING PROTEIN DCTB"/>
    <property type="match status" value="1"/>
</dbReference>
<evidence type="ECO:0000256" key="4">
    <source>
        <dbReference type="SAM" id="SignalP"/>
    </source>
</evidence>
<name>A0ABT2EAE6_9GAMM</name>
<evidence type="ECO:0000256" key="2">
    <source>
        <dbReference type="ARBA" id="ARBA00022448"/>
    </source>
</evidence>
<keyword evidence="3 4" id="KW-0732">Signal</keyword>
<evidence type="ECO:0000256" key="3">
    <source>
        <dbReference type="ARBA" id="ARBA00022729"/>
    </source>
</evidence>
<dbReference type="Proteomes" id="UP001165542">
    <property type="component" value="Unassembled WGS sequence"/>
</dbReference>
<accession>A0ABT2EAE6</accession>
<dbReference type="NCBIfam" id="NF037995">
    <property type="entry name" value="TRAP_S1"/>
    <property type="match status" value="1"/>
</dbReference>
<sequence length="329" mass="35977">MKLKALVGSVAMGAMMLSGVASANVHIKFHHDLPEDSAQHLAAERFRDTIAERSSGEITVEIFPNNTLGDDVEVTQQMQMGAVEAAIIPTAKLSGFVPAMQIVDLPFLFPTPEIAHTVLDGQAGDDLLATVEQVGLHGVTFWESGFKQFTCNHPIEGPEDFSGQKVRVMQSPIIMEQFRAMGANPVPISFGETYNALQQRIVDCQENPLVSIAQMRFYEVQSDMVISNHAYLGYAFLFSQRWFEGLSAEDQALLTEVARETTTFQREETARREAGYIDTIEASGTNISTLDDSQLAAFRAATAPVHEAFASDIGADLVAEFQQAIAEAE</sequence>